<name>A0A5K8A199_9BACT</name>
<dbReference type="Proteomes" id="UP000425960">
    <property type="component" value="Chromosome"/>
</dbReference>
<reference evidence="1 2" key="1">
    <citation type="submission" date="2019-11" db="EMBL/GenBank/DDBJ databases">
        <title>Comparative genomics of hydrocarbon-degrading Desulfosarcina strains.</title>
        <authorList>
            <person name="Watanabe M."/>
            <person name="Kojima H."/>
            <person name="Fukui M."/>
        </authorList>
    </citation>
    <scope>NUCLEOTIDE SEQUENCE [LARGE SCALE GENOMIC DNA]</scope>
    <source>
        <strain evidence="1 2">28bB2T</strain>
    </source>
</reference>
<evidence type="ECO:0000313" key="2">
    <source>
        <dbReference type="Proteomes" id="UP000425960"/>
    </source>
</evidence>
<organism evidence="1 2">
    <name type="scientific">Desulfosarcina ovata subsp. sediminis</name>
    <dbReference type="NCBI Taxonomy" id="885957"/>
    <lineage>
        <taxon>Bacteria</taxon>
        <taxon>Pseudomonadati</taxon>
        <taxon>Thermodesulfobacteriota</taxon>
        <taxon>Desulfobacteria</taxon>
        <taxon>Desulfobacterales</taxon>
        <taxon>Desulfosarcinaceae</taxon>
        <taxon>Desulfosarcina</taxon>
    </lineage>
</organism>
<gene>
    <name evidence="1" type="ORF">DSCO28_68130</name>
</gene>
<evidence type="ECO:0000313" key="1">
    <source>
        <dbReference type="EMBL" id="BBO86247.1"/>
    </source>
</evidence>
<dbReference type="EMBL" id="AP021876">
    <property type="protein sequence ID" value="BBO86247.1"/>
    <property type="molecule type" value="Genomic_DNA"/>
</dbReference>
<dbReference type="RefSeq" id="WP_155325602.1">
    <property type="nucleotide sequence ID" value="NZ_AP021876.1"/>
</dbReference>
<proteinExistence type="predicted"/>
<dbReference type="AlphaFoldDB" id="A0A5K8A199"/>
<sequence length="107" mass="12287">MQKRIDASMEYDRFYSVLATIEFPQMALRQCHVCKKYYQESTCGQGFNIRHDPIGEQHETLCRVLSIFWGEEQFQGAGGGVRVCPKSVEALARQTAPGRVYQPQEVR</sequence>
<dbReference type="KEGG" id="dov:DSCO28_68130"/>
<accession>A0A5K8A199</accession>
<protein>
    <submittedName>
        <fullName evidence="1">Uncharacterized protein</fullName>
    </submittedName>
</protein>